<evidence type="ECO:0000256" key="4">
    <source>
        <dbReference type="ARBA" id="ARBA00022679"/>
    </source>
</evidence>
<organism evidence="5 6">
    <name type="scientific">Devosia ginsengisoli</name>
    <dbReference type="NCBI Taxonomy" id="400770"/>
    <lineage>
        <taxon>Bacteria</taxon>
        <taxon>Pseudomonadati</taxon>
        <taxon>Pseudomonadota</taxon>
        <taxon>Alphaproteobacteria</taxon>
        <taxon>Hyphomicrobiales</taxon>
        <taxon>Devosiaceae</taxon>
        <taxon>Devosia</taxon>
    </lineage>
</organism>
<keyword evidence="6" id="KW-1185">Reference proteome</keyword>
<dbReference type="PANTHER" id="PTHR11739:SF4">
    <property type="entry name" value="CITRATE SYNTHASE, PEROXISOMAL"/>
    <property type="match status" value="1"/>
</dbReference>
<dbReference type="AlphaFoldDB" id="A0A5B8LZF3"/>
<reference evidence="5 6" key="1">
    <citation type="submission" date="2019-07" db="EMBL/GenBank/DDBJ databases">
        <title>Full genome sequence of Devosia sp. Gsoil 520.</title>
        <authorList>
            <person name="Im W.-T."/>
        </authorList>
    </citation>
    <scope>NUCLEOTIDE SEQUENCE [LARGE SCALE GENOMIC DNA]</scope>
    <source>
        <strain evidence="5 6">Gsoil 520</strain>
    </source>
</reference>
<protein>
    <recommendedName>
        <fullName evidence="3">citrate synthase (unknown stereospecificity)</fullName>
        <ecNumber evidence="3">2.3.3.16</ecNumber>
    </recommendedName>
</protein>
<evidence type="ECO:0000256" key="2">
    <source>
        <dbReference type="ARBA" id="ARBA00010566"/>
    </source>
</evidence>
<dbReference type="GO" id="GO:0005975">
    <property type="term" value="P:carbohydrate metabolic process"/>
    <property type="evidence" value="ECO:0007669"/>
    <property type="project" value="TreeGrafter"/>
</dbReference>
<proteinExistence type="inferred from homology"/>
<dbReference type="SUPFAM" id="SSF48256">
    <property type="entry name" value="Citrate synthase"/>
    <property type="match status" value="1"/>
</dbReference>
<evidence type="ECO:0000256" key="3">
    <source>
        <dbReference type="ARBA" id="ARBA00012972"/>
    </source>
</evidence>
<accession>A0A5B8LZF3</accession>
<evidence type="ECO:0000256" key="1">
    <source>
        <dbReference type="ARBA" id="ARBA00004751"/>
    </source>
</evidence>
<dbReference type="InterPro" id="IPR009061">
    <property type="entry name" value="DNA-bd_dom_put_sf"/>
</dbReference>
<dbReference type="OrthoDB" id="9800864at2"/>
<gene>
    <name evidence="5" type="ORF">FPZ08_19595</name>
</gene>
<dbReference type="Pfam" id="PF00285">
    <property type="entry name" value="Citrate_synt"/>
    <property type="match status" value="1"/>
</dbReference>
<dbReference type="PANTHER" id="PTHR11739">
    <property type="entry name" value="CITRATE SYNTHASE"/>
    <property type="match status" value="1"/>
</dbReference>
<dbReference type="EMBL" id="CP042304">
    <property type="protein sequence ID" value="QDZ12750.1"/>
    <property type="molecule type" value="Genomic_DNA"/>
</dbReference>
<dbReference type="PRINTS" id="PR00143">
    <property type="entry name" value="CITRTSNTHASE"/>
</dbReference>
<comment type="pathway">
    <text evidence="1">Carbohydrate metabolism; tricarboxylic acid cycle; isocitrate from oxaloacetate: step 1/2.</text>
</comment>
<dbReference type="EC" id="2.3.3.16" evidence="3"/>
<dbReference type="Proteomes" id="UP000315364">
    <property type="component" value="Chromosome"/>
</dbReference>
<dbReference type="InterPro" id="IPR036969">
    <property type="entry name" value="Citrate_synthase_sf"/>
</dbReference>
<dbReference type="GO" id="GO:0005829">
    <property type="term" value="C:cytosol"/>
    <property type="evidence" value="ECO:0007669"/>
    <property type="project" value="TreeGrafter"/>
</dbReference>
<dbReference type="Gene3D" id="1.10.230.10">
    <property type="entry name" value="Cytochrome P450-Terp, domain 2"/>
    <property type="match status" value="1"/>
</dbReference>
<name>A0A5B8LZF3_9HYPH</name>
<dbReference type="InterPro" id="IPR002020">
    <property type="entry name" value="Citrate_synthase"/>
</dbReference>
<dbReference type="GO" id="GO:0006099">
    <property type="term" value="P:tricarboxylic acid cycle"/>
    <property type="evidence" value="ECO:0007669"/>
    <property type="project" value="UniProtKB-UniPathway"/>
</dbReference>
<comment type="similarity">
    <text evidence="2">Belongs to the citrate synthase family.</text>
</comment>
<evidence type="ECO:0000313" key="6">
    <source>
        <dbReference type="Proteomes" id="UP000315364"/>
    </source>
</evidence>
<keyword evidence="4" id="KW-0808">Transferase</keyword>
<dbReference type="Gene3D" id="1.10.580.10">
    <property type="entry name" value="Citrate Synthase, domain 1"/>
    <property type="match status" value="1"/>
</dbReference>
<dbReference type="GO" id="GO:0036440">
    <property type="term" value="F:citrate synthase activity"/>
    <property type="evidence" value="ECO:0007669"/>
    <property type="project" value="UniProtKB-EC"/>
</dbReference>
<dbReference type="KEGG" id="dea:FPZ08_19595"/>
<dbReference type="InterPro" id="IPR016143">
    <property type="entry name" value="Citrate_synth-like_sm_a-sub"/>
</dbReference>
<dbReference type="InterPro" id="IPR016142">
    <property type="entry name" value="Citrate_synth-like_lrg_a-sub"/>
</dbReference>
<dbReference type="UniPathway" id="UPA00223">
    <property type="reaction ID" value="UER00717"/>
</dbReference>
<dbReference type="SUPFAM" id="SSF46955">
    <property type="entry name" value="Putative DNA-binding domain"/>
    <property type="match status" value="1"/>
</dbReference>
<evidence type="ECO:0000313" key="5">
    <source>
        <dbReference type="EMBL" id="QDZ12750.1"/>
    </source>
</evidence>
<sequence length="414" mass="44123">MSDTPHDSSLGNSLLTASDVAARLGVKKDTVYAYVSRGLLTKHGSTGNAESLYDPAEVEALAVRGRKAPAPQAVSPIFKSSITAIVGGEPHYRGLPACTLARQYCFEDVVLLLWQGDFNAAGRSIFPAAVHEPTLSAIGALMNRSALPLERFKCLVPFAGAEDPLRHDTSPEQVTRKAARLMVRLLSAMDMLSAPVDTSIAALLWSRTSPRRATPGLLAALDAILVLAADHDLGAPSTAAVRLAAAVRADIYSVIAVGLSSGGGAVQSASTLSIERDLFGLNERPDVGQLVGDKLRDGREMQGFGHRAYPNGDPRARLILQLLRDSREAVEEVRLLDEIIDIQSQRGREPPNIGFSIAALVHCAGMQHGSGELIFNCARIAGWVAHAMEEYDASQSLPRLKSIYVGPQPVLEAG</sequence>